<keyword evidence="3" id="KW-0677">Repeat</keyword>
<dbReference type="SUPFAM" id="SSF50156">
    <property type="entry name" value="PDZ domain-like"/>
    <property type="match status" value="7"/>
</dbReference>
<feature type="region of interest" description="Disordered" evidence="4">
    <location>
        <begin position="434"/>
        <end position="459"/>
    </location>
</feature>
<dbReference type="InterPro" id="IPR036034">
    <property type="entry name" value="PDZ_sf"/>
</dbReference>
<comment type="caution">
    <text evidence="6">The sequence shown here is derived from an EMBL/GenBank/DDBJ whole genome shotgun (WGS) entry which is preliminary data.</text>
</comment>
<feature type="region of interest" description="Disordered" evidence="4">
    <location>
        <begin position="1"/>
        <end position="37"/>
    </location>
</feature>
<dbReference type="InterPro" id="IPR001478">
    <property type="entry name" value="PDZ"/>
</dbReference>
<feature type="compositionally biased region" description="Polar residues" evidence="4">
    <location>
        <begin position="909"/>
        <end position="921"/>
    </location>
</feature>
<evidence type="ECO:0000256" key="2">
    <source>
        <dbReference type="ARBA" id="ARBA00022490"/>
    </source>
</evidence>
<dbReference type="PANTHER" id="PTHR46227">
    <property type="entry name" value="GLUTAMATE RECEPTOR-INTERACTING PROTEIN GRIP"/>
    <property type="match status" value="1"/>
</dbReference>
<proteinExistence type="predicted"/>
<feature type="domain" description="PDZ" evidence="5">
    <location>
        <begin position="112"/>
        <end position="195"/>
    </location>
</feature>
<protein>
    <recommendedName>
        <fullName evidence="5">PDZ domain-containing protein</fullName>
    </recommendedName>
</protein>
<evidence type="ECO:0000259" key="5">
    <source>
        <dbReference type="PROSITE" id="PS50106"/>
    </source>
</evidence>
<name>A0ABP0H4W8_CLALP</name>
<feature type="domain" description="PDZ" evidence="5">
    <location>
        <begin position="595"/>
        <end position="680"/>
    </location>
</feature>
<sequence length="1195" mass="128579">MGSSHSSKQGSVKNKEEDPLPEGRNLTLPRKGSGLRHRLSGLKTGSLKRAHTLQANELSAAELAILSGKKWHSDCSLTNEKGRGHAPVTAEELQVVPARVEEIPEEERGSCIVNLTKKDGSVMGLTLTGGVDKEGRPRVSNLRSTGIAAKSDKLQVGDYITAVNGIRTSKLKHGEIISLLKNIGERVSLEIEYHLPPTTVLTSTIVQKTTEIFLKKNEGSFGFILRGGGHEQHCKSRPLVVTHIRSDSPAAKEGSLKTGDRIVSIGTTQLKSLCLEEAINNLENCGNEAVFTIEYDVSVVEAVANASGPLLVEVSNTPGTDLGITLAKSTYRKKPVLVIDRVRPASISDRCGALHIGDQILSIDNVSVANGAVTLREASEMLSSSSDFVKLEILPVSHLAIASAKSFSQNRFAPVITNAQSMSALNSQRIGGSRFQASTLSGRSSSRTGRKRMQRPKYSASAMSLVSTDYLSGNQVVHTEVLEIQLLTADDGCDLVTSAALLPNFGIQLQGSVFATEILHGNPTIGFIEPDRAADRCGLVQAGDRITSVNGCSCEEYSADEVNQLLNDAYYSGQVVLQIEFDVAESVVPSSGTFHQKLPKRRGVDLGIVVSAPSGRYHGHALMISEVKRGSVAHRTGTLEAGDRLLAIDGVRLDECTPDDAHALLASAEDVVRLKIQKDEENSDDADSSNVISYTVELKRRGGPLGITISGTEEPFDPIFISGLAPGGLADRTGAIHEGDKIQSINGISLRAKRLSEAIGLLQNAGELVTLKIKRNLPSPADIKPMLATSRHSPFQINPSGKSPILKNDTISEFSDPEDDILPPRMGPLSDHSPFSDPTSTPKQSTPTGLPPVFTKDRGVRPGPAGAPSVDSAVESWEDSSAELYGTRSSAGSVHPSAVSSIPHEATSPAHQPQYTTSSATVGRRAIQPSTLSRLQRRSEAGTKIVDHLKTRFEPNTSRTYSDTWGTREQIRARNFKSPEISSGRGAPVADWQRALEDLQSVGQSTGFLRDLETNLTLDTEDRNRQTGTFCRQPPSDDYTYRHLAPGGGVYDTFAGRRDMSRQQQTPSSLPLQLHRLSLRKDSPAEDFGFSVSDGQLERGVYVHTVRPGSAAARAGLLPYDRLLQVNGTSTYDVDCSMAIPLITCAQSKMDVLVSRNPSNASAVVTHHQGCPVLSPPVSLTFHQREQHPDPFPTL</sequence>
<feature type="compositionally biased region" description="Polar residues" evidence="4">
    <location>
        <begin position="790"/>
        <end position="801"/>
    </location>
</feature>
<dbReference type="Gene3D" id="2.30.42.10">
    <property type="match status" value="7"/>
</dbReference>
<dbReference type="CDD" id="cd06685">
    <property type="entry name" value="PDZ7_GRIP1-2-like"/>
    <property type="match status" value="1"/>
</dbReference>
<evidence type="ECO:0000313" key="6">
    <source>
        <dbReference type="EMBL" id="CAK8698463.1"/>
    </source>
</evidence>
<comment type="subcellular location">
    <subcellularLocation>
        <location evidence="1">Cytoplasm</location>
    </subcellularLocation>
</comment>
<dbReference type="PROSITE" id="PS50106">
    <property type="entry name" value="PDZ"/>
    <property type="match status" value="7"/>
</dbReference>
<dbReference type="EMBL" id="CAWYQH010000174">
    <property type="protein sequence ID" value="CAK8698463.1"/>
    <property type="molecule type" value="Genomic_DNA"/>
</dbReference>
<evidence type="ECO:0000313" key="7">
    <source>
        <dbReference type="Proteomes" id="UP001642483"/>
    </source>
</evidence>
<feature type="domain" description="PDZ" evidence="5">
    <location>
        <begin position="211"/>
        <end position="297"/>
    </location>
</feature>
<reference evidence="6 7" key="1">
    <citation type="submission" date="2024-02" db="EMBL/GenBank/DDBJ databases">
        <authorList>
            <person name="Daric V."/>
            <person name="Darras S."/>
        </authorList>
    </citation>
    <scope>NUCLEOTIDE SEQUENCE [LARGE SCALE GENOMIC DNA]</scope>
</reference>
<feature type="region of interest" description="Disordered" evidence="4">
    <location>
        <begin position="788"/>
        <end position="925"/>
    </location>
</feature>
<dbReference type="SMART" id="SM00228">
    <property type="entry name" value="PDZ"/>
    <property type="match status" value="7"/>
</dbReference>
<dbReference type="CDD" id="cd06682">
    <property type="entry name" value="PDZ5_GRIP1-2-like"/>
    <property type="match status" value="1"/>
</dbReference>
<dbReference type="CDD" id="cd06683">
    <property type="entry name" value="PDZ6_GRIP1-2-like"/>
    <property type="match status" value="1"/>
</dbReference>
<dbReference type="Proteomes" id="UP001642483">
    <property type="component" value="Unassembled WGS sequence"/>
</dbReference>
<evidence type="ECO:0000256" key="1">
    <source>
        <dbReference type="ARBA" id="ARBA00004496"/>
    </source>
</evidence>
<feature type="domain" description="PDZ" evidence="5">
    <location>
        <begin position="483"/>
        <end position="569"/>
    </location>
</feature>
<gene>
    <name evidence="6" type="ORF">CVLEPA_LOCUS31905</name>
</gene>
<organism evidence="6 7">
    <name type="scientific">Clavelina lepadiformis</name>
    <name type="common">Light-bulb sea squirt</name>
    <name type="synonym">Ascidia lepadiformis</name>
    <dbReference type="NCBI Taxonomy" id="159417"/>
    <lineage>
        <taxon>Eukaryota</taxon>
        <taxon>Metazoa</taxon>
        <taxon>Chordata</taxon>
        <taxon>Tunicata</taxon>
        <taxon>Ascidiacea</taxon>
        <taxon>Aplousobranchia</taxon>
        <taxon>Clavelinidae</taxon>
        <taxon>Clavelina</taxon>
    </lineage>
</organism>
<evidence type="ECO:0000256" key="3">
    <source>
        <dbReference type="ARBA" id="ARBA00022737"/>
    </source>
</evidence>
<feature type="compositionally biased region" description="Low complexity" evidence="4">
    <location>
        <begin position="438"/>
        <end position="447"/>
    </location>
</feature>
<feature type="compositionally biased region" description="Polar residues" evidence="4">
    <location>
        <begin position="1"/>
        <end position="12"/>
    </location>
</feature>
<dbReference type="CDD" id="cd06684">
    <property type="entry name" value="PDZ3_GRIP1-2-like"/>
    <property type="match status" value="1"/>
</dbReference>
<dbReference type="InterPro" id="IPR043545">
    <property type="entry name" value="GRIP1/2"/>
</dbReference>
<feature type="domain" description="PDZ" evidence="5">
    <location>
        <begin position="1076"/>
        <end position="1158"/>
    </location>
</feature>
<feature type="domain" description="PDZ" evidence="5">
    <location>
        <begin position="311"/>
        <end position="397"/>
    </location>
</feature>
<feature type="domain" description="PDZ" evidence="5">
    <location>
        <begin position="695"/>
        <end position="777"/>
    </location>
</feature>
<keyword evidence="2" id="KW-0963">Cytoplasm</keyword>
<dbReference type="PANTHER" id="PTHR46227:SF2">
    <property type="entry name" value="FI03335P"/>
    <property type="match status" value="1"/>
</dbReference>
<accession>A0ABP0H4W8</accession>
<feature type="compositionally biased region" description="Polar residues" evidence="4">
    <location>
        <begin position="836"/>
        <end position="848"/>
    </location>
</feature>
<dbReference type="Pfam" id="PF00595">
    <property type="entry name" value="PDZ"/>
    <property type="match status" value="7"/>
</dbReference>
<dbReference type="CDD" id="cd06681">
    <property type="entry name" value="PDZ2_GRIP1-2-like"/>
    <property type="match status" value="1"/>
</dbReference>
<feature type="region of interest" description="Disordered" evidence="4">
    <location>
        <begin position="1019"/>
        <end position="1039"/>
    </location>
</feature>
<evidence type="ECO:0000256" key="4">
    <source>
        <dbReference type="SAM" id="MobiDB-lite"/>
    </source>
</evidence>
<keyword evidence="7" id="KW-1185">Reference proteome</keyword>